<gene>
    <name evidence="1" type="ORF">D187_000371</name>
</gene>
<comment type="caution">
    <text evidence="1">The sequence shown here is derived from an EMBL/GenBank/DDBJ whole genome shotgun (WGS) entry which is preliminary data.</text>
</comment>
<reference evidence="1" key="1">
    <citation type="submission" date="2013-05" db="EMBL/GenBank/DDBJ databases">
        <title>Genome assembly of Cystobacter fuscus DSM 2262.</title>
        <authorList>
            <person name="Sharma G."/>
            <person name="Khatri I."/>
            <person name="Kaur C."/>
            <person name="Mayilraj S."/>
            <person name="Subramanian S."/>
        </authorList>
    </citation>
    <scope>NUCLEOTIDE SEQUENCE [LARGE SCALE GENOMIC DNA]</scope>
    <source>
        <strain evidence="1">DSM 2262</strain>
    </source>
</reference>
<dbReference type="EMBL" id="ANAH02000001">
    <property type="protein sequence ID" value="EPX64946.1"/>
    <property type="molecule type" value="Genomic_DNA"/>
</dbReference>
<dbReference type="RefSeq" id="WP_002627049.1">
    <property type="nucleotide sequence ID" value="NZ_ANAH02000001.1"/>
</dbReference>
<dbReference type="Proteomes" id="UP000011682">
    <property type="component" value="Unassembled WGS sequence"/>
</dbReference>
<dbReference type="eggNOG" id="COG1719">
    <property type="taxonomic scope" value="Bacteria"/>
</dbReference>
<accession>S9PPG7</accession>
<evidence type="ECO:0000313" key="2">
    <source>
        <dbReference type="Proteomes" id="UP000011682"/>
    </source>
</evidence>
<organism evidence="1 2">
    <name type="scientific">Cystobacter fuscus (strain ATCC 25194 / DSM 2262 / NBRC 100088 / M29)</name>
    <dbReference type="NCBI Taxonomy" id="1242864"/>
    <lineage>
        <taxon>Bacteria</taxon>
        <taxon>Pseudomonadati</taxon>
        <taxon>Myxococcota</taxon>
        <taxon>Myxococcia</taxon>
        <taxon>Myxococcales</taxon>
        <taxon>Cystobacterineae</taxon>
        <taxon>Archangiaceae</taxon>
        <taxon>Cystobacter</taxon>
    </lineage>
</organism>
<name>S9PPG7_CYSF2</name>
<dbReference type="AlphaFoldDB" id="S9PPG7"/>
<sequence>MTRVIQASDVEAQGHLVNALIDSGEAVRPEVKRIMAAHGFTATSLQPWYPLPDFLRCLEDIQTHVGRFSLRAIGQQLPRYTVFPPHITSFETALFLVDEAYRMNHRGPGSIGGYHHEPVDGHAARMRCDNPYPCEFDQGLLEALHMRFAHPGSLRLRITHGPGGCRALDDAACTYHLKW</sequence>
<proteinExistence type="predicted"/>
<keyword evidence="2" id="KW-1185">Reference proteome</keyword>
<protein>
    <submittedName>
        <fullName evidence="1">Uncharacterized protein</fullName>
    </submittedName>
</protein>
<evidence type="ECO:0000313" key="1">
    <source>
        <dbReference type="EMBL" id="EPX64946.1"/>
    </source>
</evidence>
<dbReference type="OrthoDB" id="5380756at2"/>